<organism evidence="18">
    <name type="scientific">Picocystis salinarum</name>
    <dbReference type="NCBI Taxonomy" id="88271"/>
    <lineage>
        <taxon>Eukaryota</taxon>
        <taxon>Viridiplantae</taxon>
        <taxon>Chlorophyta</taxon>
        <taxon>Picocystophyceae</taxon>
        <taxon>Picocystales</taxon>
        <taxon>Picocystaceae</taxon>
        <taxon>Picocystis</taxon>
    </lineage>
</organism>
<dbReference type="FunFam" id="2.40.50.700:FF:000001">
    <property type="entry name" value="Exosome complex exonuclease exoribonuclease (Rrp44)"/>
    <property type="match status" value="1"/>
</dbReference>
<dbReference type="Gene3D" id="2.40.50.690">
    <property type="match status" value="1"/>
</dbReference>
<dbReference type="EMBL" id="HBIS01005761">
    <property type="protein sequence ID" value="CAE0611373.1"/>
    <property type="molecule type" value="Transcribed_RNA"/>
</dbReference>
<dbReference type="InterPro" id="IPR050180">
    <property type="entry name" value="RNR_Ribonuclease"/>
</dbReference>
<keyword evidence="8" id="KW-0378">Hydrolase</keyword>
<evidence type="ECO:0000259" key="17">
    <source>
        <dbReference type="SMART" id="SM00955"/>
    </source>
</evidence>
<accession>A0A7S3UFZ4</accession>
<dbReference type="GO" id="GO:0000177">
    <property type="term" value="C:cytoplasmic exosome (RNase complex)"/>
    <property type="evidence" value="ECO:0007669"/>
    <property type="project" value="TreeGrafter"/>
</dbReference>
<dbReference type="Pfam" id="PF17215">
    <property type="entry name" value="Rrp44_S1"/>
    <property type="match status" value="1"/>
</dbReference>
<dbReference type="SMART" id="SM00955">
    <property type="entry name" value="RNB"/>
    <property type="match status" value="1"/>
</dbReference>
<keyword evidence="7" id="KW-0540">Nuclease</keyword>
<reference evidence="18" key="1">
    <citation type="submission" date="2021-01" db="EMBL/GenBank/DDBJ databases">
        <authorList>
            <person name="Corre E."/>
            <person name="Pelletier E."/>
            <person name="Niang G."/>
            <person name="Scheremetjew M."/>
            <person name="Finn R."/>
            <person name="Kale V."/>
            <person name="Holt S."/>
            <person name="Cochrane G."/>
            <person name="Meng A."/>
            <person name="Brown T."/>
            <person name="Cohen L."/>
        </authorList>
    </citation>
    <scope>NUCLEOTIDE SEQUENCE</scope>
    <source>
        <strain evidence="18">CCMP1897</strain>
    </source>
</reference>
<dbReference type="Gene3D" id="2.40.50.700">
    <property type="match status" value="1"/>
</dbReference>
<dbReference type="GO" id="GO:0016075">
    <property type="term" value="P:rRNA catabolic process"/>
    <property type="evidence" value="ECO:0007669"/>
    <property type="project" value="TreeGrafter"/>
</dbReference>
<dbReference type="InterPro" id="IPR033771">
    <property type="entry name" value="Rrp44_CSD1"/>
</dbReference>
<evidence type="ECO:0000256" key="14">
    <source>
        <dbReference type="RuleBase" id="RU003901"/>
    </source>
</evidence>
<dbReference type="Pfam" id="PF13638">
    <property type="entry name" value="PIN_4"/>
    <property type="match status" value="1"/>
</dbReference>
<dbReference type="GO" id="GO:0003723">
    <property type="term" value="F:RNA binding"/>
    <property type="evidence" value="ECO:0007669"/>
    <property type="project" value="UniProtKB-KW"/>
</dbReference>
<dbReference type="GO" id="GO:0004519">
    <property type="term" value="F:endonuclease activity"/>
    <property type="evidence" value="ECO:0007669"/>
    <property type="project" value="TreeGrafter"/>
</dbReference>
<evidence type="ECO:0000256" key="4">
    <source>
        <dbReference type="ARBA" id="ARBA00005785"/>
    </source>
</evidence>
<feature type="domain" description="RNB" evidence="17">
    <location>
        <begin position="486"/>
        <end position="818"/>
    </location>
</feature>
<dbReference type="Pfam" id="PF17849">
    <property type="entry name" value="OB_Dis3"/>
    <property type="match status" value="1"/>
</dbReference>
<dbReference type="Gene3D" id="3.40.50.1010">
    <property type="entry name" value="5'-nuclease"/>
    <property type="match status" value="1"/>
</dbReference>
<dbReference type="CDD" id="cd09862">
    <property type="entry name" value="PIN_Rrp44-like"/>
    <property type="match status" value="1"/>
</dbReference>
<proteinExistence type="inferred from homology"/>
<dbReference type="FunFam" id="3.40.50.1010:FF:000021">
    <property type="entry name" value="DIS3-like exonuclease 1 isoform X1"/>
    <property type="match status" value="1"/>
</dbReference>
<keyword evidence="6" id="KW-0698">rRNA processing</keyword>
<evidence type="ECO:0000313" key="18">
    <source>
        <dbReference type="EMBL" id="CAE0611373.1"/>
    </source>
</evidence>
<dbReference type="InterPro" id="IPR002716">
    <property type="entry name" value="PIN_dom"/>
</dbReference>
<keyword evidence="5" id="KW-0963">Cytoplasm</keyword>
<dbReference type="GO" id="GO:0000176">
    <property type="term" value="C:nuclear exosome (RNase complex)"/>
    <property type="evidence" value="ECO:0007669"/>
    <property type="project" value="TreeGrafter"/>
</dbReference>
<gene>
    <name evidence="18" type="ORF">PSAL00342_LOCUS5208</name>
</gene>
<dbReference type="Pfam" id="PF00773">
    <property type="entry name" value="RNB"/>
    <property type="match status" value="1"/>
</dbReference>
<keyword evidence="10" id="KW-0269">Exonuclease</keyword>
<feature type="domain" description="PIN" evidence="16">
    <location>
        <begin position="52"/>
        <end position="164"/>
    </location>
</feature>
<dbReference type="InterPro" id="IPR012340">
    <property type="entry name" value="NA-bd_OB-fold"/>
</dbReference>
<dbReference type="AlphaFoldDB" id="A0A7S3UFZ4"/>
<evidence type="ECO:0000256" key="1">
    <source>
        <dbReference type="ARBA" id="ARBA00001946"/>
    </source>
</evidence>
<dbReference type="GO" id="GO:0019899">
    <property type="term" value="F:enzyme binding"/>
    <property type="evidence" value="ECO:0007669"/>
    <property type="project" value="UniProtKB-ARBA"/>
</dbReference>
<comment type="similarity">
    <text evidence="4 14">Belongs to the RNR ribonuclease family.</text>
</comment>
<dbReference type="GO" id="GO:0071031">
    <property type="term" value="P:nuclear mRNA surveillance of mRNA 3'-end processing"/>
    <property type="evidence" value="ECO:0007669"/>
    <property type="project" value="TreeGrafter"/>
</dbReference>
<evidence type="ECO:0000256" key="10">
    <source>
        <dbReference type="ARBA" id="ARBA00022839"/>
    </source>
</evidence>
<evidence type="ECO:0000259" key="16">
    <source>
        <dbReference type="SMART" id="SM00670"/>
    </source>
</evidence>
<comment type="cofactor">
    <cofactor evidence="1">
        <name>Mg(2+)</name>
        <dbReference type="ChEBI" id="CHEBI:18420"/>
    </cofactor>
</comment>
<evidence type="ECO:0000256" key="3">
    <source>
        <dbReference type="ARBA" id="ARBA00004496"/>
    </source>
</evidence>
<dbReference type="GO" id="GO:0006364">
    <property type="term" value="P:rRNA processing"/>
    <property type="evidence" value="ECO:0007669"/>
    <property type="project" value="UniProtKB-KW"/>
</dbReference>
<keyword evidence="12" id="KW-0539">Nucleus</keyword>
<keyword evidence="11" id="KW-0694">RNA-binding</keyword>
<protein>
    <recommendedName>
        <fullName evidence="13">Ribosomal RNA-processing protein 44</fullName>
    </recommendedName>
</protein>
<dbReference type="PANTHER" id="PTHR23355:SF35">
    <property type="entry name" value="EXOSOME COMPLEX EXONUCLEASE RRP44"/>
    <property type="match status" value="1"/>
</dbReference>
<evidence type="ECO:0000256" key="6">
    <source>
        <dbReference type="ARBA" id="ARBA00022552"/>
    </source>
</evidence>
<dbReference type="SMART" id="SM00670">
    <property type="entry name" value="PINc"/>
    <property type="match status" value="1"/>
</dbReference>
<dbReference type="GO" id="GO:0000175">
    <property type="term" value="F:3'-5'-RNA exonuclease activity"/>
    <property type="evidence" value="ECO:0007669"/>
    <property type="project" value="UniProtKB-ARBA"/>
</dbReference>
<evidence type="ECO:0000256" key="11">
    <source>
        <dbReference type="ARBA" id="ARBA00022884"/>
    </source>
</evidence>
<keyword evidence="9" id="KW-0271">Exosome</keyword>
<dbReference type="Pfam" id="PF17216">
    <property type="entry name" value="Rrp44_CSD1"/>
    <property type="match status" value="1"/>
</dbReference>
<evidence type="ECO:0000256" key="7">
    <source>
        <dbReference type="ARBA" id="ARBA00022722"/>
    </source>
</evidence>
<evidence type="ECO:0000256" key="9">
    <source>
        <dbReference type="ARBA" id="ARBA00022835"/>
    </source>
</evidence>
<evidence type="ECO:0000256" key="5">
    <source>
        <dbReference type="ARBA" id="ARBA00022490"/>
    </source>
</evidence>
<evidence type="ECO:0000256" key="8">
    <source>
        <dbReference type="ARBA" id="ARBA00022801"/>
    </source>
</evidence>
<dbReference type="PANTHER" id="PTHR23355">
    <property type="entry name" value="RIBONUCLEASE"/>
    <property type="match status" value="1"/>
</dbReference>
<sequence>MLHHRAFVKKSKQGKVQKVVREHYLREDIACGSFKCEKCDRAVAKLEREAAEYVVIDTNVGLQSIDFLENEAVDNVIVPSTVLQETKKNNLSVYNRLRNLCAAKDRKFYVFSNENHRDTYVTAAEGESPNDRNDRAIRVTALWYMKEVPGTRILLLTNDAENRRRAKSEGILAASTREYAEARKATNPMLVDLVVASSVGDSNMDIGAEGGRNSKRQRIYEEHKLMSDITVGLKQGRLHQGTLRVNMYNPFEGYVSSESMEEEILICGRANMNRAFDGDVVAVELLPEQEWRVPSRNLPSSLAVNGEDRSVAEEEHDEGGLEEEVGAGVAQINPGEDYGGAPITTDSSGRHPCGRVVGIIKRNWRTRGYCGSLRPIAKEKLQMGMISCLFVPVQRKFPIIRIATRQAAQLMDQRILVSIDTWEVDSLYPSGHYVRALGPIGDKDTETEVLIIENDINTAPFSVEVHACVPALPWSVSNDDLSDPNRQDLRHLSICSVDPPGCKDIDDALHCRKLDNGNLEIGVHIADVTHFLKPSTAMDEEAALRSTTVYLVQRRIDMLPKPLTEDICSLRAGVDRLAFSVLWEMTPHAEIVKFDVTKSIISSKAALTYAEAQSRIDDRRLHDEVTESLREMNRIARILRQRRADAGALSLASPEVKFELDTETHDPLDVGMYQVRETNQMVEEMMLLANITVAKQIEAAFPSCAVLRRHPTPTPKMFESLIKACNAVGISLDPSTSKTLAISLDTAVKPDDAFFNKMVRIMATRCLTQAVYFRSGDVSKEEYRHYGLATPIYTHFTSPIRRYADVLVHRLLMAAIGLRILPDNMTDRSRMKAIVDNMNYRHRNAQMAGRASVGLHTLIFFKDRPTVADARIIRVRTNGLIVFVPKFGIEGPVYFHSNSEEKGGDGKVQFALDDQTQVARSLDGSLRFQVFDTVTVSIRVEESQGHRRKLVLALCQGENKTGQPMTMG</sequence>
<dbReference type="InterPro" id="IPR001900">
    <property type="entry name" value="RNase_II/R"/>
</dbReference>
<dbReference type="SUPFAM" id="SSF50249">
    <property type="entry name" value="Nucleic acid-binding proteins"/>
    <property type="match status" value="3"/>
</dbReference>
<dbReference type="PROSITE" id="PS01175">
    <property type="entry name" value="RIBONUCLEASE_II"/>
    <property type="match status" value="1"/>
</dbReference>
<evidence type="ECO:0000256" key="2">
    <source>
        <dbReference type="ARBA" id="ARBA00004123"/>
    </source>
</evidence>
<dbReference type="SUPFAM" id="SSF88723">
    <property type="entry name" value="PIN domain-like"/>
    <property type="match status" value="1"/>
</dbReference>
<dbReference type="InterPro" id="IPR022966">
    <property type="entry name" value="RNase_II/R_CS"/>
</dbReference>
<evidence type="ECO:0000256" key="15">
    <source>
        <dbReference type="SAM" id="MobiDB-lite"/>
    </source>
</evidence>
<feature type="region of interest" description="Disordered" evidence="15">
    <location>
        <begin position="302"/>
        <end position="322"/>
    </location>
</feature>
<evidence type="ECO:0000256" key="12">
    <source>
        <dbReference type="ARBA" id="ARBA00023242"/>
    </source>
</evidence>
<evidence type="ECO:0000256" key="13">
    <source>
        <dbReference type="ARBA" id="ARBA00077930"/>
    </source>
</evidence>
<dbReference type="InterPro" id="IPR033770">
    <property type="entry name" value="RRP44_S1"/>
</dbReference>
<dbReference type="Gene3D" id="2.40.50.140">
    <property type="entry name" value="Nucleic acid-binding proteins"/>
    <property type="match status" value="1"/>
</dbReference>
<dbReference type="InterPro" id="IPR041505">
    <property type="entry name" value="Dis3_CSD2"/>
</dbReference>
<name>A0A7S3UFZ4_9CHLO</name>
<dbReference type="InterPro" id="IPR029060">
    <property type="entry name" value="PIN-like_dom_sf"/>
</dbReference>
<comment type="subcellular location">
    <subcellularLocation>
        <location evidence="3">Cytoplasm</location>
    </subcellularLocation>
    <subcellularLocation>
        <location evidence="2">Nucleus</location>
    </subcellularLocation>
</comment>